<feature type="domain" description="PHD-type" evidence="9">
    <location>
        <begin position="578"/>
        <end position="623"/>
    </location>
</feature>
<dbReference type="CDD" id="cd15539">
    <property type="entry name" value="PHD1_AIRE"/>
    <property type="match status" value="1"/>
</dbReference>
<evidence type="ECO:0000256" key="6">
    <source>
        <dbReference type="PROSITE-ProRule" id="PRU00146"/>
    </source>
</evidence>
<comment type="subcellular location">
    <subcellularLocation>
        <location evidence="1">Nucleus</location>
    </subcellularLocation>
</comment>
<feature type="region of interest" description="Disordered" evidence="7">
    <location>
        <begin position="1"/>
        <end position="86"/>
    </location>
</feature>
<dbReference type="PANTHER" id="PTHR46309:SF1">
    <property type="entry name" value="PHD FINGER PROTEIN 12"/>
    <property type="match status" value="1"/>
</dbReference>
<dbReference type="Pfam" id="PF00628">
    <property type="entry name" value="PHD"/>
    <property type="match status" value="1"/>
</dbReference>
<gene>
    <name evidence="10" type="ORF">RHGRI_025515</name>
</gene>
<dbReference type="GO" id="GO:0003714">
    <property type="term" value="F:transcription corepressor activity"/>
    <property type="evidence" value="ECO:0007669"/>
    <property type="project" value="InterPro"/>
</dbReference>
<dbReference type="GO" id="GO:0006357">
    <property type="term" value="P:regulation of transcription by RNA polymerase II"/>
    <property type="evidence" value="ECO:0007669"/>
    <property type="project" value="TreeGrafter"/>
</dbReference>
<proteinExistence type="predicted"/>
<feature type="compositionally biased region" description="Basic and acidic residues" evidence="7">
    <location>
        <begin position="190"/>
        <end position="211"/>
    </location>
</feature>
<evidence type="ECO:0000256" key="2">
    <source>
        <dbReference type="ARBA" id="ARBA00022723"/>
    </source>
</evidence>
<feature type="compositionally biased region" description="Basic residues" evidence="7">
    <location>
        <begin position="318"/>
        <end position="327"/>
    </location>
</feature>
<evidence type="ECO:0000259" key="9">
    <source>
        <dbReference type="PROSITE" id="PS50016"/>
    </source>
</evidence>
<feature type="region of interest" description="Disordered" evidence="7">
    <location>
        <begin position="133"/>
        <end position="329"/>
    </location>
</feature>
<dbReference type="InterPro" id="IPR016181">
    <property type="entry name" value="Acyl_CoA_acyltransferase"/>
</dbReference>
<feature type="transmembrane region" description="Helical" evidence="8">
    <location>
        <begin position="739"/>
        <end position="762"/>
    </location>
</feature>
<organism evidence="10 11">
    <name type="scientific">Rhododendron griersonianum</name>
    <dbReference type="NCBI Taxonomy" id="479676"/>
    <lineage>
        <taxon>Eukaryota</taxon>
        <taxon>Viridiplantae</taxon>
        <taxon>Streptophyta</taxon>
        <taxon>Embryophyta</taxon>
        <taxon>Tracheophyta</taxon>
        <taxon>Spermatophyta</taxon>
        <taxon>Magnoliopsida</taxon>
        <taxon>eudicotyledons</taxon>
        <taxon>Gunneridae</taxon>
        <taxon>Pentapetalae</taxon>
        <taxon>asterids</taxon>
        <taxon>Ericales</taxon>
        <taxon>Ericaceae</taxon>
        <taxon>Ericoideae</taxon>
        <taxon>Rhodoreae</taxon>
        <taxon>Rhododendron</taxon>
    </lineage>
</organism>
<feature type="compositionally biased region" description="Basic and acidic residues" evidence="7">
    <location>
        <begin position="271"/>
        <end position="290"/>
    </location>
</feature>
<dbReference type="GO" id="GO:0005634">
    <property type="term" value="C:nucleus"/>
    <property type="evidence" value="ECO:0007669"/>
    <property type="project" value="UniProtKB-SubCell"/>
</dbReference>
<dbReference type="InterPro" id="IPR032308">
    <property type="entry name" value="TDBD"/>
</dbReference>
<dbReference type="InterPro" id="IPR042163">
    <property type="entry name" value="PHF12"/>
</dbReference>
<evidence type="ECO:0000313" key="11">
    <source>
        <dbReference type="Proteomes" id="UP000823749"/>
    </source>
</evidence>
<evidence type="ECO:0000256" key="7">
    <source>
        <dbReference type="SAM" id="MobiDB-lite"/>
    </source>
</evidence>
<keyword evidence="4" id="KW-0862">Zinc</keyword>
<dbReference type="PROSITE" id="PS50016">
    <property type="entry name" value="ZF_PHD_2"/>
    <property type="match status" value="1"/>
</dbReference>
<dbReference type="InterPro" id="IPR013083">
    <property type="entry name" value="Znf_RING/FYVE/PHD"/>
</dbReference>
<dbReference type="Gene3D" id="3.30.40.10">
    <property type="entry name" value="Zinc/RING finger domain, C3HC4 (zinc finger)"/>
    <property type="match status" value="1"/>
</dbReference>
<keyword evidence="5" id="KW-0539">Nucleus</keyword>
<evidence type="ECO:0000256" key="5">
    <source>
        <dbReference type="ARBA" id="ARBA00023242"/>
    </source>
</evidence>
<evidence type="ECO:0000256" key="4">
    <source>
        <dbReference type="ARBA" id="ARBA00022833"/>
    </source>
</evidence>
<keyword evidence="11" id="KW-1185">Reference proteome</keyword>
<dbReference type="InterPro" id="IPR056511">
    <property type="entry name" value="IDM1_C"/>
</dbReference>
<dbReference type="SUPFAM" id="SSF57903">
    <property type="entry name" value="FYVE/PHD zinc finger"/>
    <property type="match status" value="1"/>
</dbReference>
<keyword evidence="8" id="KW-1133">Transmembrane helix</keyword>
<dbReference type="InterPro" id="IPR019787">
    <property type="entry name" value="Znf_PHD-finger"/>
</dbReference>
<feature type="compositionally biased region" description="Basic residues" evidence="7">
    <location>
        <begin position="238"/>
        <end position="252"/>
    </location>
</feature>
<dbReference type="InterPro" id="IPR001965">
    <property type="entry name" value="Znf_PHD"/>
</dbReference>
<dbReference type="SUPFAM" id="SSF55729">
    <property type="entry name" value="Acyl-CoA N-acyltransferases (Nat)"/>
    <property type="match status" value="1"/>
</dbReference>
<keyword evidence="3 6" id="KW-0863">Zinc-finger</keyword>
<evidence type="ECO:0000256" key="1">
    <source>
        <dbReference type="ARBA" id="ARBA00004123"/>
    </source>
</evidence>
<dbReference type="AlphaFoldDB" id="A0AAV6ITZ1"/>
<reference evidence="10" key="1">
    <citation type="submission" date="2020-08" db="EMBL/GenBank/DDBJ databases">
        <title>Plant Genome Project.</title>
        <authorList>
            <person name="Zhang R.-G."/>
        </authorList>
    </citation>
    <scope>NUCLEOTIDE SEQUENCE</scope>
    <source>
        <strain evidence="10">WSP0</strain>
        <tissue evidence="10">Leaf</tissue>
    </source>
</reference>
<comment type="caution">
    <text evidence="10">The sequence shown here is derived from an EMBL/GenBank/DDBJ whole genome shotgun (WGS) entry which is preliminary data.</text>
</comment>
<dbReference type="GO" id="GO:0008270">
    <property type="term" value="F:zinc ion binding"/>
    <property type="evidence" value="ECO:0007669"/>
    <property type="project" value="UniProtKB-KW"/>
</dbReference>
<evidence type="ECO:0000256" key="8">
    <source>
        <dbReference type="SAM" id="Phobius"/>
    </source>
</evidence>
<dbReference type="Pfam" id="PF23209">
    <property type="entry name" value="IDM1_C"/>
    <property type="match status" value="1"/>
</dbReference>
<name>A0AAV6ITZ1_9ERIC</name>
<keyword evidence="2" id="KW-0479">Metal-binding</keyword>
<keyword evidence="8" id="KW-0472">Membrane</keyword>
<feature type="compositionally biased region" description="Polar residues" evidence="7">
    <location>
        <begin position="42"/>
        <end position="62"/>
    </location>
</feature>
<evidence type="ECO:0000313" key="10">
    <source>
        <dbReference type="EMBL" id="KAG5530579.1"/>
    </source>
</evidence>
<dbReference type="Gene3D" id="3.40.630.30">
    <property type="match status" value="1"/>
</dbReference>
<protein>
    <recommendedName>
        <fullName evidence="9">PHD-type domain-containing protein</fullName>
    </recommendedName>
</protein>
<dbReference type="PANTHER" id="PTHR46309">
    <property type="entry name" value="PHD FINGER PROTEIN 12"/>
    <property type="match status" value="1"/>
</dbReference>
<dbReference type="SMART" id="SM00249">
    <property type="entry name" value="PHD"/>
    <property type="match status" value="1"/>
</dbReference>
<dbReference type="Proteomes" id="UP000823749">
    <property type="component" value="Chromosome 9"/>
</dbReference>
<dbReference type="EMBL" id="JACTNZ010000009">
    <property type="protein sequence ID" value="KAG5530579.1"/>
    <property type="molecule type" value="Genomic_DNA"/>
</dbReference>
<dbReference type="CDD" id="cd04301">
    <property type="entry name" value="NAT_SF"/>
    <property type="match status" value="1"/>
</dbReference>
<evidence type="ECO:0000256" key="3">
    <source>
        <dbReference type="ARBA" id="ARBA00022771"/>
    </source>
</evidence>
<dbReference type="Pfam" id="PF16135">
    <property type="entry name" value="TDBD"/>
    <property type="match status" value="1"/>
</dbReference>
<keyword evidence="8" id="KW-0812">Transmembrane</keyword>
<dbReference type="InterPro" id="IPR011011">
    <property type="entry name" value="Znf_FYVE_PHD"/>
</dbReference>
<accession>A0AAV6ITZ1</accession>
<sequence length="895" mass="100513">MTEQGTNVDSGRKKNDQAPINGDNRKKPRFLLSSDLGFLKDSSPSSLDNSKTVGQRNGSQIMDFNEEVCVTDSPKSATQRRGRKTVHISERDDFAKEKGEKVVDGGLTFEFDMGKNGKNVSRRKQNVKGRFKVTGSERQKEIGSMKNGDGSSSSKKVISSHRGLSAKIVAKKRRERNKDKEGGETLGIRISERDDFAKEKEEVGGGVKEVDGGITVGKRKRVCGASSKAINGMDKNRKSVRKRKQNVKGRLRKNGDRSNSSETVSRSSHHISREKISGKEQKERNKHKEGGLTLGKRKRESGVSGKRNIGVDKNGKDSRRRKQHPKGLFKVMVSAREKEMGTRKNGNHLSEKTIVKEQMKRNKHKESGEKLRSTSTTRDLHLWEEQLLSMLKTLDNEHVSDNVYASFIGKGRRSSTLACKVLQQRIQNCDADSRSGLAIVPVAQEEFRKLFRVEKKSRTRKPKQILYRGGKCSLLSWMIDLDTVPVLGKVQYKKAITTGVSVEGRITRDGIWCDCCNGTISISEFESHAGSKLGHPFQNIYVLESGFSLLQYLLYSWGKYKGSECIGFHYVFGDDSSDDWCNICGDGGELICCDGCPSTFHQSCLNLQKVPSGDWHCVYCSCKFCGMIAGDSCQRDQHNDIPVSALLRCHLCKQKYHRSFVQGKDVVHADSNCPSFCGKECKEVFEQLQVLRGINHPLEDGYSWTLLHRSDISQDKYLSVAPEIECSKLAVALSIMDEWVFFVLSVDGCHAVLFCLTFVVYLRSNFPRLNYSGFFTAILEKGDEIISVASIRIHGNHLAELAFIGTRYIYQRQGMCRRLLNGIESALCSMNVEKLVIPAVSELVEIWTSVFGFKPLEEPEKNEMKHMNLIVLPGAEMLQKPLSKQQFTERGSAFR</sequence>